<comment type="caution">
    <text evidence="15">The sequence shown here is derived from an EMBL/GenBank/DDBJ whole genome shotgun (WGS) entry which is preliminary data.</text>
</comment>
<evidence type="ECO:0000256" key="11">
    <source>
        <dbReference type="ARBA" id="ARBA00047550"/>
    </source>
</evidence>
<accession>A0ABQ0GMI0</accession>
<dbReference type="InterPro" id="IPR024072">
    <property type="entry name" value="DHFR-like_dom_sf"/>
</dbReference>
<organism evidence="15 16">
    <name type="scientific">Madurella fahalii</name>
    <dbReference type="NCBI Taxonomy" id="1157608"/>
    <lineage>
        <taxon>Eukaryota</taxon>
        <taxon>Fungi</taxon>
        <taxon>Dikarya</taxon>
        <taxon>Ascomycota</taxon>
        <taxon>Pezizomycotina</taxon>
        <taxon>Sordariomycetes</taxon>
        <taxon>Sordariomycetidae</taxon>
        <taxon>Sordariales</taxon>
        <taxon>Sordariales incertae sedis</taxon>
        <taxon>Madurella</taxon>
    </lineage>
</organism>
<dbReference type="GeneID" id="98179915"/>
<feature type="region of interest" description="Disordered" evidence="13">
    <location>
        <begin position="24"/>
        <end position="48"/>
    </location>
</feature>
<gene>
    <name evidence="15" type="primary">RIB7</name>
    <name evidence="15" type="ORF">MFIFM68171_09173</name>
</gene>
<evidence type="ECO:0000256" key="8">
    <source>
        <dbReference type="ARBA" id="ARBA00023002"/>
    </source>
</evidence>
<feature type="compositionally biased region" description="Low complexity" evidence="13">
    <location>
        <begin position="32"/>
        <end position="46"/>
    </location>
</feature>
<evidence type="ECO:0000256" key="2">
    <source>
        <dbReference type="ARBA" id="ARBA00005104"/>
    </source>
</evidence>
<evidence type="ECO:0000256" key="7">
    <source>
        <dbReference type="ARBA" id="ARBA00022857"/>
    </source>
</evidence>
<dbReference type="PANTHER" id="PTHR38011">
    <property type="entry name" value="DIHYDROFOLATE REDUCTASE FAMILY PROTEIN (AFU_ORTHOLOGUE AFUA_8G06820)"/>
    <property type="match status" value="1"/>
</dbReference>
<dbReference type="PANTHER" id="PTHR38011:SF7">
    <property type="entry name" value="2,5-DIAMINO-6-RIBOSYLAMINO-4(3H)-PYRIMIDINONE 5'-PHOSPHATE REDUCTASE"/>
    <property type="match status" value="1"/>
</dbReference>
<evidence type="ECO:0000259" key="14">
    <source>
        <dbReference type="Pfam" id="PF01872"/>
    </source>
</evidence>
<evidence type="ECO:0000313" key="16">
    <source>
        <dbReference type="Proteomes" id="UP001628179"/>
    </source>
</evidence>
<evidence type="ECO:0000313" key="15">
    <source>
        <dbReference type="EMBL" id="GAB1318963.1"/>
    </source>
</evidence>
<evidence type="ECO:0000256" key="4">
    <source>
        <dbReference type="ARBA" id="ARBA00012851"/>
    </source>
</evidence>
<evidence type="ECO:0000256" key="6">
    <source>
        <dbReference type="ARBA" id="ARBA00022619"/>
    </source>
</evidence>
<dbReference type="Gene3D" id="3.40.430.10">
    <property type="entry name" value="Dihydrofolate Reductase, subunit A"/>
    <property type="match status" value="1"/>
</dbReference>
<dbReference type="InterPro" id="IPR050765">
    <property type="entry name" value="Riboflavin_Biosynth_HTPR"/>
</dbReference>
<evidence type="ECO:0000256" key="5">
    <source>
        <dbReference type="ARBA" id="ARBA00015035"/>
    </source>
</evidence>
<keyword evidence="7" id="KW-0521">NADP</keyword>
<evidence type="ECO:0000256" key="10">
    <source>
        <dbReference type="ARBA" id="ARBA00031630"/>
    </source>
</evidence>
<feature type="domain" description="Bacterial bifunctional deaminase-reductase C-terminal" evidence="14">
    <location>
        <begin position="51"/>
        <end position="278"/>
    </location>
</feature>
<keyword evidence="6" id="KW-0686">Riboflavin biosynthesis</keyword>
<dbReference type="EC" id="1.1.1.302" evidence="4"/>
<dbReference type="Proteomes" id="UP001628179">
    <property type="component" value="Unassembled WGS sequence"/>
</dbReference>
<dbReference type="InterPro" id="IPR002734">
    <property type="entry name" value="RibDG_C"/>
</dbReference>
<dbReference type="Pfam" id="PF01872">
    <property type="entry name" value="RibD_C"/>
    <property type="match status" value="1"/>
</dbReference>
<dbReference type="RefSeq" id="XP_070920693.1">
    <property type="nucleotide sequence ID" value="XM_071064592.1"/>
</dbReference>
<evidence type="ECO:0000256" key="3">
    <source>
        <dbReference type="ARBA" id="ARBA00009723"/>
    </source>
</evidence>
<evidence type="ECO:0000256" key="9">
    <source>
        <dbReference type="ARBA" id="ARBA00030073"/>
    </source>
</evidence>
<comment type="similarity">
    <text evidence="3">Belongs to the HTP reductase family.</text>
</comment>
<comment type="catalytic activity">
    <reaction evidence="12">
        <text>2,5-diamino-6-(1-D-ribitylamino)pyrimidin-4(3H)-one 5'-phosphate + NADP(+) = 2,5-diamino-6-(1-D-ribosylamino)pyrimidin-4(3H)-one 5'-phosphate + NADPH + H(+)</text>
        <dbReference type="Rhea" id="RHEA:27278"/>
        <dbReference type="ChEBI" id="CHEBI:15378"/>
        <dbReference type="ChEBI" id="CHEBI:57783"/>
        <dbReference type="ChEBI" id="CHEBI:58349"/>
        <dbReference type="ChEBI" id="CHEBI:58890"/>
        <dbReference type="ChEBI" id="CHEBI:59545"/>
        <dbReference type="EC" id="1.1.1.302"/>
    </reaction>
</comment>
<reference evidence="15 16" key="1">
    <citation type="submission" date="2024-09" db="EMBL/GenBank/DDBJ databases">
        <title>Itraconazole resistance in Madurella fahalii resulting from another homologue of gene encoding cytochrome P450 14-alpha sterol demethylase (CYP51).</title>
        <authorList>
            <person name="Yoshioka I."/>
            <person name="Fahal A.H."/>
            <person name="Kaneko S."/>
            <person name="Yaguchi T."/>
        </authorList>
    </citation>
    <scope>NUCLEOTIDE SEQUENCE [LARGE SCALE GENOMIC DNA]</scope>
    <source>
        <strain evidence="15 16">IFM 68171</strain>
    </source>
</reference>
<proteinExistence type="inferred from homology"/>
<comment type="pathway">
    <text evidence="2">Cofactor biosynthesis; riboflavin biosynthesis.</text>
</comment>
<protein>
    <recommendedName>
        <fullName evidence="5">2,5-diamino-6-ribosylamino-4(3H)-pyrimidinone 5'-phosphate reductase</fullName>
        <ecNumber evidence="4">1.1.1.302</ecNumber>
    </recommendedName>
    <alternativeName>
        <fullName evidence="10">2,5-diamino-6-(5-phospho-D-ribosylamino)pyrimidin-4(3H)-one reductase</fullName>
    </alternativeName>
    <alternativeName>
        <fullName evidence="9">2,5-diamino-6-ribitylamino-4(3H)-pyrimidinone 5'-phosphate synthase</fullName>
    </alternativeName>
</protein>
<comment type="function">
    <text evidence="1">Catalyzes an early step in riboflavin biosynthesis, the NADPH-dependent reduction of the ribose side chain of 2,5-diamino-6-ribosylamino-4(3H)-pyrimidinone 5'-phosphate, yielding 2,5-diamino-6-ribitylamino-4(3H)-pyrimidinone 5'-phosphate.</text>
</comment>
<comment type="catalytic activity">
    <reaction evidence="11">
        <text>2,5-diamino-6-(1-D-ribitylamino)pyrimidin-4(3H)-one 5'-phosphate + NAD(+) = 2,5-diamino-6-(1-D-ribosylamino)pyrimidin-4(3H)-one 5'-phosphate + NADH + H(+)</text>
        <dbReference type="Rhea" id="RHEA:27274"/>
        <dbReference type="ChEBI" id="CHEBI:15378"/>
        <dbReference type="ChEBI" id="CHEBI:57540"/>
        <dbReference type="ChEBI" id="CHEBI:57945"/>
        <dbReference type="ChEBI" id="CHEBI:58890"/>
        <dbReference type="ChEBI" id="CHEBI:59545"/>
        <dbReference type="EC" id="1.1.1.302"/>
    </reaction>
</comment>
<name>A0ABQ0GMI0_9PEZI</name>
<evidence type="ECO:0000256" key="1">
    <source>
        <dbReference type="ARBA" id="ARBA00003555"/>
    </source>
</evidence>
<dbReference type="EMBL" id="BAAFSV010000005">
    <property type="protein sequence ID" value="GAB1318963.1"/>
    <property type="molecule type" value="Genomic_DNA"/>
</dbReference>
<sequence length="284" mass="29629">MSSSKEEALTFPYSQASVLIPYLPPASRPTGSSSSSNSSSNSNNNNRPRVHVTLTYAHSLDASLSLAPGVRTALSGPLSKAMTHFLRTRHAAILIGASTAVADDPSLNSRLAGLTGLGRQPRPVVLDPRGRWAVHAGSKVVGVAREGKGLAPFVLVAPGTVVEEGRRKVLEGVGGKFVTLEARGSEGRFQWADVLALLEREGLGSVMIEGGGEVINSLLAPPGNELIDSVIVTIAPTWLGQGGVVVSPPRTVGEDGTPAPPVRLTDVSWCPLGEDVVLCGRIKR</sequence>
<dbReference type="SUPFAM" id="SSF53597">
    <property type="entry name" value="Dihydrofolate reductase-like"/>
    <property type="match status" value="1"/>
</dbReference>
<evidence type="ECO:0000256" key="12">
    <source>
        <dbReference type="ARBA" id="ARBA00049020"/>
    </source>
</evidence>
<keyword evidence="16" id="KW-1185">Reference proteome</keyword>
<evidence type="ECO:0000256" key="13">
    <source>
        <dbReference type="SAM" id="MobiDB-lite"/>
    </source>
</evidence>
<keyword evidence="8" id="KW-0560">Oxidoreductase</keyword>